<keyword evidence="1" id="KW-1133">Transmembrane helix</keyword>
<accession>A0ABS4SKU3</accession>
<feature type="transmembrane region" description="Helical" evidence="1">
    <location>
        <begin position="337"/>
        <end position="356"/>
    </location>
</feature>
<dbReference type="Gene3D" id="3.30.70.1320">
    <property type="entry name" value="Multidrug efflux transporter AcrB pore domain like"/>
    <property type="match status" value="1"/>
</dbReference>
<dbReference type="Gene3D" id="3.30.70.1440">
    <property type="entry name" value="Multidrug efflux transporter AcrB pore domain"/>
    <property type="match status" value="1"/>
</dbReference>
<dbReference type="PANTHER" id="PTHR32063:SF64">
    <property type="entry name" value="ACRB_ACRD_ACRF FAMILY PROTEIN"/>
    <property type="match status" value="1"/>
</dbReference>
<protein>
    <submittedName>
        <fullName evidence="2">Multidrug efflux pump subunit AcrB</fullName>
    </submittedName>
</protein>
<dbReference type="RefSeq" id="WP_209766434.1">
    <property type="nucleotide sequence ID" value="NZ_JAGINP010000007.1"/>
</dbReference>
<keyword evidence="3" id="KW-1185">Reference proteome</keyword>
<proteinExistence type="predicted"/>
<dbReference type="SUPFAM" id="SSF82866">
    <property type="entry name" value="Multidrug efflux transporter AcrB transmembrane domain"/>
    <property type="match status" value="2"/>
</dbReference>
<dbReference type="PRINTS" id="PR00702">
    <property type="entry name" value="ACRIFLAVINRP"/>
</dbReference>
<dbReference type="InterPro" id="IPR027463">
    <property type="entry name" value="AcrB_DN_DC_subdom"/>
</dbReference>
<sequence>MSTFNLSAWAIRNRSLVLFLMIGVVVAGTVAFLKLGRAEDPVFTIRTMVVQAHWPGATLDETLQQVTERIERTLQEVPNLDTLRSYTVPGTTVIFVDLVGSAHGRTVSDTWYEVRKRVGDMRHTLPQGVLGPGFNDDFGDTFGIIYGFTADGFTHRELRDAVEDVRSRLLLVPDVAKIELLGEQDERIHVDFSLETLAGLGVEPGALIAALQAQNAVRPAGVLRTGKEALSLQVSGAFASEQDILDVNFVAGGRMLRLRDVAEVRRDFADPPQPLFRVDGKPAIGLAIAMRPGGDILALGRNITAEMARVNADLPVGIEAHPVADQARTVDEAISDFITSLWQAIVIVLVVSFIALGLRAGTVVAITIPLTLAMVFSVMDLAGIDLQRVSLGALIIALALLVDDALTTVDAMTRRLAAGDRMEVAAVYAYKTLAFAMLSGTLVTIAGFVPIGFAQSSAGEYTFSIFAVVGIALIASWLVATVFAPVLGTMLLKPPKPGKAEEPGAVMRLYRRALEAAIRARWLTIATTLGLFVLAISALGLVPRQFFPPSDRVELMVDLRLPQNASIHATREAVERFDALLAKEPGVERWSSYVGRGAIRFYLPLNVQLANPFMGQSVVVTTDVAARERLQARLETLLADEFPNAVARVYPLELGPPVGWPLQYRVLGPDPNQVREIALRLAQVVGTSPEARRINFDWMETARTLRVRIDQDEARRLGLSSAAVAAMLDATVSGTAVTPIRDGIYLIDVLARDARGQTLSIETLRSLPVPLPNGRSVPLSQLASFDYGQDLPLVWRRGRVPTLTLQADVAPGVLPETAIDALAPQIADLSASLPRGYRIEVGGIAEESAKSRESVFAVVPLMLLLVLTVLMIQLRSFQRLFLVLSVVPLGLIGVVLALLASGQPLGFVAILGVLALVGMIAKNAVILIEQIEAERSAGRGINDAVIAASGSRFRPIMLTAASTVLGLIPIAFTVFWGAMAFAIMGGLLVASLLTLIFLPTLYVAWFGRREMAPERSPIPPPFPPSTA</sequence>
<feature type="transmembrane region" description="Helical" evidence="1">
    <location>
        <begin position="465"/>
        <end position="492"/>
    </location>
</feature>
<keyword evidence="1" id="KW-0472">Membrane</keyword>
<dbReference type="Gene3D" id="3.30.70.1430">
    <property type="entry name" value="Multidrug efflux transporter AcrB pore domain"/>
    <property type="match status" value="2"/>
</dbReference>
<reference evidence="2 3" key="1">
    <citation type="submission" date="2021-03" db="EMBL/GenBank/DDBJ databases">
        <title>Genomic Encyclopedia of Type Strains, Phase III (KMG-III): the genomes of soil and plant-associated and newly described type strains.</title>
        <authorList>
            <person name="Whitman W."/>
        </authorList>
    </citation>
    <scope>NUCLEOTIDE SEQUENCE [LARGE SCALE GENOMIC DNA]</scope>
    <source>
        <strain evidence="2 3">IMMIB AFH-6</strain>
    </source>
</reference>
<dbReference type="Gene3D" id="3.30.2090.10">
    <property type="entry name" value="Multidrug efflux transporter AcrB TolC docking domain, DN and DC subdomains"/>
    <property type="match status" value="2"/>
</dbReference>
<name>A0ABS4SKU3_9PROT</name>
<evidence type="ECO:0000256" key="1">
    <source>
        <dbReference type="SAM" id="Phobius"/>
    </source>
</evidence>
<dbReference type="PANTHER" id="PTHR32063">
    <property type="match status" value="1"/>
</dbReference>
<feature type="transmembrane region" description="Helical" evidence="1">
    <location>
        <begin position="956"/>
        <end position="976"/>
    </location>
</feature>
<dbReference type="EMBL" id="JAGINP010000007">
    <property type="protein sequence ID" value="MBP2292567.1"/>
    <property type="molecule type" value="Genomic_DNA"/>
</dbReference>
<evidence type="ECO:0000313" key="2">
    <source>
        <dbReference type="EMBL" id="MBP2292567.1"/>
    </source>
</evidence>
<comment type="caution">
    <text evidence="2">The sequence shown here is derived from an EMBL/GenBank/DDBJ whole genome shotgun (WGS) entry which is preliminary data.</text>
</comment>
<feature type="transmembrane region" description="Helical" evidence="1">
    <location>
        <begin position="906"/>
        <end position="928"/>
    </location>
</feature>
<keyword evidence="1" id="KW-0812">Transmembrane</keyword>
<feature type="transmembrane region" description="Helical" evidence="1">
    <location>
        <begin position="982"/>
        <end position="1005"/>
    </location>
</feature>
<feature type="transmembrane region" description="Helical" evidence="1">
    <location>
        <begin position="363"/>
        <end position="384"/>
    </location>
</feature>
<dbReference type="Gene3D" id="1.20.1640.10">
    <property type="entry name" value="Multidrug efflux transporter AcrB transmembrane domain"/>
    <property type="match status" value="2"/>
</dbReference>
<dbReference type="Proteomes" id="UP000781958">
    <property type="component" value="Unassembled WGS sequence"/>
</dbReference>
<dbReference type="SUPFAM" id="SSF82714">
    <property type="entry name" value="Multidrug efflux transporter AcrB TolC docking domain, DN and DC subdomains"/>
    <property type="match status" value="2"/>
</dbReference>
<evidence type="ECO:0000313" key="3">
    <source>
        <dbReference type="Proteomes" id="UP000781958"/>
    </source>
</evidence>
<feature type="transmembrane region" description="Helical" evidence="1">
    <location>
        <begin position="433"/>
        <end position="453"/>
    </location>
</feature>
<dbReference type="Pfam" id="PF00873">
    <property type="entry name" value="ACR_tran"/>
    <property type="match status" value="1"/>
</dbReference>
<feature type="transmembrane region" description="Helical" evidence="1">
    <location>
        <begin position="520"/>
        <end position="542"/>
    </location>
</feature>
<feature type="transmembrane region" description="Helical" evidence="1">
    <location>
        <begin position="881"/>
        <end position="900"/>
    </location>
</feature>
<dbReference type="InterPro" id="IPR001036">
    <property type="entry name" value="Acrflvin-R"/>
</dbReference>
<organism evidence="2 3">
    <name type="scientific">Azospirillum rugosum</name>
    <dbReference type="NCBI Taxonomy" id="416170"/>
    <lineage>
        <taxon>Bacteria</taxon>
        <taxon>Pseudomonadati</taxon>
        <taxon>Pseudomonadota</taxon>
        <taxon>Alphaproteobacteria</taxon>
        <taxon>Rhodospirillales</taxon>
        <taxon>Azospirillaceae</taxon>
        <taxon>Azospirillum</taxon>
    </lineage>
</organism>
<feature type="transmembrane region" description="Helical" evidence="1">
    <location>
        <begin position="390"/>
        <end position="412"/>
    </location>
</feature>
<gene>
    <name evidence="2" type="ORF">J2851_002345</name>
</gene>
<feature type="transmembrane region" description="Helical" evidence="1">
    <location>
        <begin position="855"/>
        <end position="874"/>
    </location>
</feature>
<dbReference type="SUPFAM" id="SSF82693">
    <property type="entry name" value="Multidrug efflux transporter AcrB pore domain, PN1, PN2, PC1 and PC2 subdomains"/>
    <property type="match status" value="3"/>
</dbReference>